<accession>A0ABX1EYI1</accession>
<organism evidence="1 2">
    <name type="scientific">Falsiroseomonas frigidaquae</name>
    <dbReference type="NCBI Taxonomy" id="487318"/>
    <lineage>
        <taxon>Bacteria</taxon>
        <taxon>Pseudomonadati</taxon>
        <taxon>Pseudomonadota</taxon>
        <taxon>Alphaproteobacteria</taxon>
        <taxon>Acetobacterales</taxon>
        <taxon>Roseomonadaceae</taxon>
        <taxon>Falsiroseomonas</taxon>
    </lineage>
</organism>
<evidence type="ECO:0000313" key="2">
    <source>
        <dbReference type="Proteomes" id="UP000765160"/>
    </source>
</evidence>
<protein>
    <submittedName>
        <fullName evidence="1">Uncharacterized protein</fullName>
    </submittedName>
</protein>
<sequence>MLPSHLSYAPDSELLLIGTQTCSLAGAGAEPSFEVVVASPLPEFKEDTDSARGRRTRYIELPVEGSPSIAGVALDVSRRAILPRECLGGMELLPLRVPDLSAKAFQGWMARYYARIALPDALIKRLEKRQFQKRLSKAKSHKLLDGLNRYDVSSDIHRIYMTWSPDAEILPAEDYTVGVLIVCGRRGTEKYLLEELAGLASGVKGKPLVNGLIMDDPDVQLASEVKLEDTLRMRLFTALDELTGFIG</sequence>
<gene>
    <name evidence="1" type="ORF">HB662_10210</name>
</gene>
<dbReference type="Proteomes" id="UP000765160">
    <property type="component" value="Unassembled WGS sequence"/>
</dbReference>
<proteinExistence type="predicted"/>
<dbReference type="RefSeq" id="WP_168049632.1">
    <property type="nucleotide sequence ID" value="NZ_JAATJR010000003.1"/>
</dbReference>
<keyword evidence="2" id="KW-1185">Reference proteome</keyword>
<comment type="caution">
    <text evidence="1">The sequence shown here is derived from an EMBL/GenBank/DDBJ whole genome shotgun (WGS) entry which is preliminary data.</text>
</comment>
<evidence type="ECO:0000313" key="1">
    <source>
        <dbReference type="EMBL" id="NKE45153.1"/>
    </source>
</evidence>
<name>A0ABX1EYI1_9PROT</name>
<reference evidence="1 2" key="1">
    <citation type="submission" date="2020-03" db="EMBL/GenBank/DDBJ databases">
        <title>Roseomonas selenitidurans sp. nov. isolated from soil.</title>
        <authorList>
            <person name="Liu H."/>
        </authorList>
    </citation>
    <scope>NUCLEOTIDE SEQUENCE [LARGE SCALE GENOMIC DNA]</scope>
    <source>
        <strain evidence="1 2">JCM 15073</strain>
    </source>
</reference>
<dbReference type="EMBL" id="JAAVTX010000003">
    <property type="protein sequence ID" value="NKE45153.1"/>
    <property type="molecule type" value="Genomic_DNA"/>
</dbReference>